<proteinExistence type="predicted"/>
<keyword evidence="3" id="KW-1185">Reference proteome</keyword>
<dbReference type="EMBL" id="MU856896">
    <property type="protein sequence ID" value="KAK4155045.1"/>
    <property type="molecule type" value="Genomic_DNA"/>
</dbReference>
<comment type="caution">
    <text evidence="2">The sequence shown here is derived from an EMBL/GenBank/DDBJ whole genome shotgun (WGS) entry which is preliminary data.</text>
</comment>
<accession>A0AAN6ZWY6</accession>
<organism evidence="2 3">
    <name type="scientific">Chaetomidium leptoderma</name>
    <dbReference type="NCBI Taxonomy" id="669021"/>
    <lineage>
        <taxon>Eukaryota</taxon>
        <taxon>Fungi</taxon>
        <taxon>Dikarya</taxon>
        <taxon>Ascomycota</taxon>
        <taxon>Pezizomycotina</taxon>
        <taxon>Sordariomycetes</taxon>
        <taxon>Sordariomycetidae</taxon>
        <taxon>Sordariales</taxon>
        <taxon>Chaetomiaceae</taxon>
        <taxon>Chaetomidium</taxon>
    </lineage>
</organism>
<evidence type="ECO:0000313" key="3">
    <source>
        <dbReference type="Proteomes" id="UP001302745"/>
    </source>
</evidence>
<sequence length="374" mass="43013">MASQDPSTSPGSPALSCGDGQRHFEPVSLDGYTFDKIIDYIVDAHHHRNESILSFSWPANQVHDLSERLDNRLAELDQLKIRRFEYNYISGTVYLDIMDETTFHYQVQAGLRDYLRYSLAELLVATDDTQISQLIRSIWERGTADIKYENKLCKQADVSFGQAEEKACRYIDLSDGKIRVVLILELQYSGMKKAWVNLLVADESSSCRVPRFELLHDDDLGLDQQPDGQVDLYLSDFLGLASLPVAFCRPSTAELATGVSRTPQIVLRYERLRAIVRRARWMHNPTDFSMEVGDDEEEHLYENVERRVAEARNEERIEAALRPSGVRLRRALRRALEAERRVAEARNEERIEVERRVAEIQQRIVDLERRGIGG</sequence>
<reference evidence="2" key="2">
    <citation type="submission" date="2023-05" db="EMBL/GenBank/DDBJ databases">
        <authorList>
            <consortium name="Lawrence Berkeley National Laboratory"/>
            <person name="Steindorff A."/>
            <person name="Hensen N."/>
            <person name="Bonometti L."/>
            <person name="Westerberg I."/>
            <person name="Brannstrom I.O."/>
            <person name="Guillou S."/>
            <person name="Cros-Aarteil S."/>
            <person name="Calhoun S."/>
            <person name="Haridas S."/>
            <person name="Kuo A."/>
            <person name="Mondo S."/>
            <person name="Pangilinan J."/>
            <person name="Riley R."/>
            <person name="Labutti K."/>
            <person name="Andreopoulos B."/>
            <person name="Lipzen A."/>
            <person name="Chen C."/>
            <person name="Yanf M."/>
            <person name="Daum C."/>
            <person name="Ng V."/>
            <person name="Clum A."/>
            <person name="Ohm R."/>
            <person name="Martin F."/>
            <person name="Silar P."/>
            <person name="Natvig D."/>
            <person name="Lalanne C."/>
            <person name="Gautier V."/>
            <person name="Ament-Velasquez S.L."/>
            <person name="Kruys A."/>
            <person name="Hutchinson M.I."/>
            <person name="Powell A.J."/>
            <person name="Barry K."/>
            <person name="Miller A.N."/>
            <person name="Grigoriev I.V."/>
            <person name="Debuchy R."/>
            <person name="Gladieux P."/>
            <person name="Thoren M.H."/>
            <person name="Johannesson H."/>
        </authorList>
    </citation>
    <scope>NUCLEOTIDE SEQUENCE</scope>
    <source>
        <strain evidence="2">CBS 538.74</strain>
    </source>
</reference>
<feature type="coiled-coil region" evidence="1">
    <location>
        <begin position="294"/>
        <end position="370"/>
    </location>
</feature>
<name>A0AAN6ZWY6_9PEZI</name>
<dbReference type="Proteomes" id="UP001302745">
    <property type="component" value="Unassembled WGS sequence"/>
</dbReference>
<keyword evidence="1" id="KW-0175">Coiled coil</keyword>
<evidence type="ECO:0000313" key="2">
    <source>
        <dbReference type="EMBL" id="KAK4155045.1"/>
    </source>
</evidence>
<gene>
    <name evidence="2" type="ORF">C8A00DRAFT_42278</name>
</gene>
<evidence type="ECO:0000256" key="1">
    <source>
        <dbReference type="SAM" id="Coils"/>
    </source>
</evidence>
<dbReference type="AlphaFoldDB" id="A0AAN6ZWY6"/>
<reference evidence="2" key="1">
    <citation type="journal article" date="2023" name="Mol. Phylogenet. Evol.">
        <title>Genome-scale phylogeny and comparative genomics of the fungal order Sordariales.</title>
        <authorList>
            <person name="Hensen N."/>
            <person name="Bonometti L."/>
            <person name="Westerberg I."/>
            <person name="Brannstrom I.O."/>
            <person name="Guillou S."/>
            <person name="Cros-Aarteil S."/>
            <person name="Calhoun S."/>
            <person name="Haridas S."/>
            <person name="Kuo A."/>
            <person name="Mondo S."/>
            <person name="Pangilinan J."/>
            <person name="Riley R."/>
            <person name="LaButti K."/>
            <person name="Andreopoulos B."/>
            <person name="Lipzen A."/>
            <person name="Chen C."/>
            <person name="Yan M."/>
            <person name="Daum C."/>
            <person name="Ng V."/>
            <person name="Clum A."/>
            <person name="Steindorff A."/>
            <person name="Ohm R.A."/>
            <person name="Martin F."/>
            <person name="Silar P."/>
            <person name="Natvig D.O."/>
            <person name="Lalanne C."/>
            <person name="Gautier V."/>
            <person name="Ament-Velasquez S.L."/>
            <person name="Kruys A."/>
            <person name="Hutchinson M.I."/>
            <person name="Powell A.J."/>
            <person name="Barry K."/>
            <person name="Miller A.N."/>
            <person name="Grigoriev I.V."/>
            <person name="Debuchy R."/>
            <person name="Gladieux P."/>
            <person name="Hiltunen Thoren M."/>
            <person name="Johannesson H."/>
        </authorList>
    </citation>
    <scope>NUCLEOTIDE SEQUENCE</scope>
    <source>
        <strain evidence="2">CBS 538.74</strain>
    </source>
</reference>
<protein>
    <submittedName>
        <fullName evidence="2">Uncharacterized protein</fullName>
    </submittedName>
</protein>